<feature type="compositionally biased region" description="Basic and acidic residues" evidence="1">
    <location>
        <begin position="290"/>
        <end position="324"/>
    </location>
</feature>
<reference evidence="2" key="1">
    <citation type="submission" date="2007-04" db="EMBL/GenBank/DDBJ databases">
        <title>Complete sequence of chromosome of Rhodobacter sphaeroides ATCC 17025.</title>
        <authorList>
            <consortium name="US DOE Joint Genome Institute"/>
            <person name="Copeland A."/>
            <person name="Lucas S."/>
            <person name="Lapidus A."/>
            <person name="Barry K."/>
            <person name="Detter J.C."/>
            <person name="Glavina del Rio T."/>
            <person name="Hammon N."/>
            <person name="Israni S."/>
            <person name="Dalin E."/>
            <person name="Tice H."/>
            <person name="Pitluck S."/>
            <person name="Chertkov O."/>
            <person name="Brettin T."/>
            <person name="Bruce D."/>
            <person name="Han C."/>
            <person name="Schmutz J."/>
            <person name="Larimer F."/>
            <person name="Land M."/>
            <person name="Hauser L."/>
            <person name="Kyrpides N."/>
            <person name="Kim E."/>
            <person name="Richardson P."/>
            <person name="Mackenzie C."/>
            <person name="Choudhary M."/>
            <person name="Donohue T.J."/>
            <person name="Kaplan S."/>
        </authorList>
    </citation>
    <scope>NUCLEOTIDE SEQUENCE [LARGE SCALE GENOMIC DNA]</scope>
    <source>
        <strain evidence="2">ATCC 17025</strain>
    </source>
</reference>
<sequence length="574" mass="65076">MRWATPTTIPRPSAAGLITPRQHPRDHSLRSRGPHLPSHAHNAREAVRSGSCRGRRRPHLRPRPRGWRRASGRRRRAGSRPGTGRHPAHRPAPRRELPASPRRPRPAARPGPHRRRQPHPHPSASPAAPAGEPCRRRSGGSCAPRLTSSLHLQCHDQRPCIGRHRNGPSIARHENGPRIGHERRQPPRRDQRLPVVGARPQLRPVDPGRARRQIGRRKGLALAHERRPQRHRPPGQALGPEVGGARQGRLPEARAGRPEAERRHQVTLAERHRTETGRASPKRSRQQPSADRDRRLPEARAGRGQADRRKLMLLADDREAETGRTARKGRDRGGVPLAHLGRPESRSPRPEILGRQAGAAAQDGLPQSRRTGLEARAHQPMHLGQSHRPQPGRLRREPLGRQGRGVRLLGRRCRREDRDVTHALIRDLLICHVRGLRRPILDNPRADYQRRAARIDARPHVVDDPEAARERHPVGNARHAVHGDHGEGQMRGGREAARRAYRETLGLDVVRGNRRRRGLRRVPWPLELQHRELPQQGRAHPHRDRTGLGAVRDPPEHREVGARQRPRREQRRPP</sequence>
<feature type="compositionally biased region" description="Basic and acidic residues" evidence="1">
    <location>
        <begin position="463"/>
        <end position="473"/>
    </location>
</feature>
<evidence type="ECO:0000313" key="2">
    <source>
        <dbReference type="EMBL" id="ABP70172.1"/>
    </source>
</evidence>
<gene>
    <name evidence="2" type="ordered locus">Rsph17025_1271</name>
</gene>
<organism evidence="2">
    <name type="scientific">Cereibacter sphaeroides (strain ATCC 17025 / ATH 2.4.3)</name>
    <name type="common">Rhodobacter sphaeroides</name>
    <dbReference type="NCBI Taxonomy" id="349102"/>
    <lineage>
        <taxon>Bacteria</taxon>
        <taxon>Pseudomonadati</taxon>
        <taxon>Pseudomonadota</taxon>
        <taxon>Alphaproteobacteria</taxon>
        <taxon>Rhodobacterales</taxon>
        <taxon>Paracoccaceae</taxon>
        <taxon>Cereibacter</taxon>
    </lineage>
</organism>
<feature type="region of interest" description="Disordered" evidence="1">
    <location>
        <begin position="1"/>
        <end position="142"/>
    </location>
</feature>
<feature type="compositionally biased region" description="Basic residues" evidence="1">
    <location>
        <begin position="53"/>
        <end position="78"/>
    </location>
</feature>
<feature type="compositionally biased region" description="Polar residues" evidence="1">
    <location>
        <begin position="1"/>
        <end position="10"/>
    </location>
</feature>
<dbReference type="EMBL" id="CP000661">
    <property type="protein sequence ID" value="ABP70172.1"/>
    <property type="molecule type" value="Genomic_DNA"/>
</dbReference>
<feature type="compositionally biased region" description="Basic and acidic residues" evidence="1">
    <location>
        <begin position="249"/>
        <end position="276"/>
    </location>
</feature>
<protein>
    <submittedName>
        <fullName evidence="2">Uncharacterized protein</fullName>
    </submittedName>
</protein>
<feature type="compositionally biased region" description="Basic residues" evidence="1">
    <location>
        <begin position="564"/>
        <end position="574"/>
    </location>
</feature>
<evidence type="ECO:0000256" key="1">
    <source>
        <dbReference type="SAM" id="MobiDB-lite"/>
    </source>
</evidence>
<feature type="region of interest" description="Disordered" evidence="1">
    <location>
        <begin position="377"/>
        <end position="398"/>
    </location>
</feature>
<dbReference type="AlphaFoldDB" id="A4WS08"/>
<feature type="compositionally biased region" description="Basic residues" evidence="1">
    <location>
        <begin position="102"/>
        <end position="119"/>
    </location>
</feature>
<feature type="region of interest" description="Disordered" evidence="1">
    <location>
        <begin position="463"/>
        <end position="496"/>
    </location>
</feature>
<accession>A4WS08</accession>
<feature type="compositionally biased region" description="Basic residues" evidence="1">
    <location>
        <begin position="210"/>
        <end position="219"/>
    </location>
</feature>
<dbReference type="KEGG" id="rsq:Rsph17025_1271"/>
<feature type="compositionally biased region" description="Basic and acidic residues" evidence="1">
    <location>
        <begin position="171"/>
        <end position="192"/>
    </location>
</feature>
<name>A4WS08_CERS5</name>
<feature type="region of interest" description="Disordered" evidence="1">
    <location>
        <begin position="530"/>
        <end position="574"/>
    </location>
</feature>
<dbReference type="HOGENOM" id="CLU_474765_0_0_5"/>
<proteinExistence type="predicted"/>
<feature type="region of interest" description="Disordered" evidence="1">
    <location>
        <begin position="158"/>
        <end position="350"/>
    </location>
</feature>
<feature type="compositionally biased region" description="Basic and acidic residues" evidence="1">
    <location>
        <begin position="481"/>
        <end position="496"/>
    </location>
</feature>
<feature type="compositionally biased region" description="Basic and acidic residues" evidence="1">
    <location>
        <begin position="553"/>
        <end position="562"/>
    </location>
</feature>